<feature type="compositionally biased region" description="Low complexity" evidence="5">
    <location>
        <begin position="204"/>
        <end position="217"/>
    </location>
</feature>
<evidence type="ECO:0000256" key="2">
    <source>
        <dbReference type="ARBA" id="ARBA00022692"/>
    </source>
</evidence>
<evidence type="ECO:0000313" key="7">
    <source>
        <dbReference type="EMBL" id="KAL0472677.1"/>
    </source>
</evidence>
<evidence type="ECO:0000256" key="4">
    <source>
        <dbReference type="ARBA" id="ARBA00023136"/>
    </source>
</evidence>
<evidence type="ECO:0000256" key="5">
    <source>
        <dbReference type="SAM" id="MobiDB-lite"/>
    </source>
</evidence>
<dbReference type="PANTHER" id="PTHR15549">
    <property type="entry name" value="PAIRED IMMUNOGLOBULIN-LIKE TYPE 2 RECEPTOR"/>
    <property type="match status" value="1"/>
</dbReference>
<feature type="compositionally biased region" description="Low complexity" evidence="5">
    <location>
        <begin position="333"/>
        <end position="347"/>
    </location>
</feature>
<dbReference type="EMBL" id="JAVLET010000003">
    <property type="protein sequence ID" value="KAL0472677.1"/>
    <property type="molecule type" value="Genomic_DNA"/>
</dbReference>
<feature type="region of interest" description="Disordered" evidence="5">
    <location>
        <begin position="270"/>
        <end position="306"/>
    </location>
</feature>
<feature type="region of interest" description="Disordered" evidence="5">
    <location>
        <begin position="204"/>
        <end position="234"/>
    </location>
</feature>
<proteinExistence type="predicted"/>
<dbReference type="PANTHER" id="PTHR15549:SF27">
    <property type="entry name" value="CHITIN-BINDING TYPE-1 DOMAIN-CONTAINING PROTEIN"/>
    <property type="match status" value="1"/>
</dbReference>
<keyword evidence="3 6" id="KW-1133">Transmembrane helix</keyword>
<keyword evidence="2 6" id="KW-0812">Transmembrane</keyword>
<gene>
    <name evidence="7" type="ORF">QR685DRAFT_243131</name>
</gene>
<reference evidence="7 8" key="1">
    <citation type="submission" date="2023-09" db="EMBL/GenBank/DDBJ databases">
        <title>Multi-omics analysis of a traditional fermented food reveals byproduct-associated fungal strains for waste-to-food upcycling.</title>
        <authorList>
            <consortium name="Lawrence Berkeley National Laboratory"/>
            <person name="Rekdal V.M."/>
            <person name="Villalobos-Escobedo J.M."/>
            <person name="Rodriguez-Valeron N."/>
            <person name="Garcia M.O."/>
            <person name="Vasquez D.P."/>
            <person name="Damayanti I."/>
            <person name="Sorensen P.M."/>
            <person name="Baidoo E.E."/>
            <person name="De Carvalho A.C."/>
            <person name="Riley R."/>
            <person name="Lipzen A."/>
            <person name="He G."/>
            <person name="Yan M."/>
            <person name="Haridas S."/>
            <person name="Daum C."/>
            <person name="Yoshinaga Y."/>
            <person name="Ng V."/>
            <person name="Grigoriev I.V."/>
            <person name="Munk R."/>
            <person name="Nuraida L."/>
            <person name="Wijaya C.H."/>
            <person name="Morales P.-C."/>
            <person name="Keasling J.D."/>
        </authorList>
    </citation>
    <scope>NUCLEOTIDE SEQUENCE [LARGE SCALE GENOMIC DNA]</scope>
    <source>
        <strain evidence="7 8">FGSC 2613</strain>
    </source>
</reference>
<protein>
    <submittedName>
        <fullName evidence="7">Uncharacterized protein</fullName>
    </submittedName>
</protein>
<dbReference type="Proteomes" id="UP001451303">
    <property type="component" value="Unassembled WGS sequence"/>
</dbReference>
<dbReference type="InterPro" id="IPR051694">
    <property type="entry name" value="Immunoregulatory_rcpt-like"/>
</dbReference>
<evidence type="ECO:0000256" key="6">
    <source>
        <dbReference type="SAM" id="Phobius"/>
    </source>
</evidence>
<feature type="transmembrane region" description="Helical" evidence="6">
    <location>
        <begin position="239"/>
        <end position="262"/>
    </location>
</feature>
<comment type="subcellular location">
    <subcellularLocation>
        <location evidence="1">Membrane</location>
        <topology evidence="1">Single-pass membrane protein</topology>
    </subcellularLocation>
</comment>
<accession>A0ABR3DJZ1</accession>
<evidence type="ECO:0000256" key="1">
    <source>
        <dbReference type="ARBA" id="ARBA00004167"/>
    </source>
</evidence>
<feature type="region of interest" description="Disordered" evidence="5">
    <location>
        <begin position="327"/>
        <end position="373"/>
    </location>
</feature>
<sequence>MVSLRLLPRNLGGPIDGFDPNISNGTCYRKTSSKTITLPNRYVACGNAALGHVGCCQLGDMCLEEGACFDADFVTTYVAGCTDKDYEDPICPQKFYDATVWSGLIYCDDDFKWMPCIQNNDYPDYITKPPAKCDKDKVCPNTDVSAAFQTFTASIIPNVVKLPSHLDESSLNWLVSDPSLVYHQPRITSVQTITSLDSASSQATFTAGTGSSTSTPSAVPPRPTTASSTDDSSNLSTGAIVGMVGVASVILALMGLAIFFVVRRRRAEDEHNPSGADGSANTADDMLGTKSKSPISPNGNSEDLHASPIISELDPQTDRPWSLRSELHGQTVSPSAFSPATTSPASFQPSPLISEASEGQGYAVGHAHKPYGGKHLQYINELPG</sequence>
<evidence type="ECO:0000313" key="8">
    <source>
        <dbReference type="Proteomes" id="UP001451303"/>
    </source>
</evidence>
<feature type="compositionally biased region" description="Polar residues" evidence="5">
    <location>
        <begin position="290"/>
        <end position="301"/>
    </location>
</feature>
<keyword evidence="8" id="KW-1185">Reference proteome</keyword>
<organism evidence="7 8">
    <name type="scientific">Neurospora intermedia</name>
    <dbReference type="NCBI Taxonomy" id="5142"/>
    <lineage>
        <taxon>Eukaryota</taxon>
        <taxon>Fungi</taxon>
        <taxon>Dikarya</taxon>
        <taxon>Ascomycota</taxon>
        <taxon>Pezizomycotina</taxon>
        <taxon>Sordariomycetes</taxon>
        <taxon>Sordariomycetidae</taxon>
        <taxon>Sordariales</taxon>
        <taxon>Sordariaceae</taxon>
        <taxon>Neurospora</taxon>
    </lineage>
</organism>
<name>A0ABR3DJZ1_NEUIN</name>
<keyword evidence="4 6" id="KW-0472">Membrane</keyword>
<evidence type="ECO:0000256" key="3">
    <source>
        <dbReference type="ARBA" id="ARBA00022989"/>
    </source>
</evidence>
<comment type="caution">
    <text evidence="7">The sequence shown here is derived from an EMBL/GenBank/DDBJ whole genome shotgun (WGS) entry which is preliminary data.</text>
</comment>